<evidence type="ECO:0000256" key="8">
    <source>
        <dbReference type="ARBA" id="ARBA00023004"/>
    </source>
</evidence>
<evidence type="ECO:0000256" key="2">
    <source>
        <dbReference type="ARBA" id="ARBA00022448"/>
    </source>
</evidence>
<dbReference type="InterPro" id="IPR027417">
    <property type="entry name" value="P-loop_NTPase"/>
</dbReference>
<evidence type="ECO:0000256" key="12">
    <source>
        <dbReference type="NCBIfam" id="TIGR00437"/>
    </source>
</evidence>
<dbReference type="InterPro" id="IPR003373">
    <property type="entry name" value="Fe2_transport_prot-B"/>
</dbReference>
<proteinExistence type="inferred from homology"/>
<evidence type="ECO:0000259" key="14">
    <source>
        <dbReference type="PROSITE" id="PS51711"/>
    </source>
</evidence>
<dbReference type="InterPro" id="IPR050860">
    <property type="entry name" value="FeoB_GTPase"/>
</dbReference>
<comment type="subcellular location">
    <subcellularLocation>
        <location evidence="13">Cell inner membrane</location>
        <topology evidence="13">Multi-pass membrane protein</topology>
    </subcellularLocation>
    <subcellularLocation>
        <location evidence="1">Cell membrane</location>
        <topology evidence="1">Multi-pass membrane protein</topology>
    </subcellularLocation>
</comment>
<dbReference type="Pfam" id="PF07664">
    <property type="entry name" value="FeoB_C"/>
    <property type="match status" value="1"/>
</dbReference>
<dbReference type="PROSITE" id="PS51711">
    <property type="entry name" value="G_FEOB"/>
    <property type="match status" value="1"/>
</dbReference>
<feature type="transmembrane region" description="Helical" evidence="13">
    <location>
        <begin position="681"/>
        <end position="702"/>
    </location>
</feature>
<dbReference type="SUPFAM" id="SSF52540">
    <property type="entry name" value="P-loop containing nucleoside triphosphate hydrolases"/>
    <property type="match status" value="1"/>
</dbReference>
<protein>
    <recommendedName>
        <fullName evidence="12 13">Ferrous iron transport protein B</fullName>
    </recommendedName>
</protein>
<evidence type="ECO:0000256" key="3">
    <source>
        <dbReference type="ARBA" id="ARBA00022475"/>
    </source>
</evidence>
<feature type="transmembrane region" description="Helical" evidence="13">
    <location>
        <begin position="531"/>
        <end position="550"/>
    </location>
</feature>
<evidence type="ECO:0000313" key="15">
    <source>
        <dbReference type="EMBL" id="MBO2008585.1"/>
    </source>
</evidence>
<dbReference type="Pfam" id="PF07670">
    <property type="entry name" value="Gate"/>
    <property type="match status" value="2"/>
</dbReference>
<evidence type="ECO:0000256" key="10">
    <source>
        <dbReference type="ARBA" id="ARBA00023134"/>
    </source>
</evidence>
<feature type="transmembrane region" description="Helical" evidence="13">
    <location>
        <begin position="355"/>
        <end position="379"/>
    </location>
</feature>
<keyword evidence="5 13" id="KW-0812">Transmembrane</keyword>
<organism evidence="15 16">
    <name type="scientific">Hymenobacter negativus</name>
    <dbReference type="NCBI Taxonomy" id="2795026"/>
    <lineage>
        <taxon>Bacteria</taxon>
        <taxon>Pseudomonadati</taxon>
        <taxon>Bacteroidota</taxon>
        <taxon>Cytophagia</taxon>
        <taxon>Cytophagales</taxon>
        <taxon>Hymenobacteraceae</taxon>
        <taxon>Hymenobacter</taxon>
    </lineage>
</organism>
<dbReference type="InterPro" id="IPR030389">
    <property type="entry name" value="G_FEOB_dom"/>
</dbReference>
<keyword evidence="11 13" id="KW-0472">Membrane</keyword>
<keyword evidence="9" id="KW-0406">Ion transport</keyword>
<comment type="similarity">
    <text evidence="13">Belongs to the TRAFAC class TrmE-Era-EngA-EngB-Septin-like GTPase superfamily. FeoB GTPase (TC 9.A.8) family.</text>
</comment>
<dbReference type="InterPro" id="IPR011642">
    <property type="entry name" value="Gate_dom"/>
</dbReference>
<feature type="transmembrane region" description="Helical" evidence="13">
    <location>
        <begin position="714"/>
        <end position="733"/>
    </location>
</feature>
<feature type="transmembrane region" description="Helical" evidence="13">
    <location>
        <begin position="399"/>
        <end position="421"/>
    </location>
</feature>
<dbReference type="NCBIfam" id="TIGR00437">
    <property type="entry name" value="feoB"/>
    <property type="match status" value="1"/>
</dbReference>
<accession>A0ABS3QBE5</accession>
<evidence type="ECO:0000256" key="1">
    <source>
        <dbReference type="ARBA" id="ARBA00004651"/>
    </source>
</evidence>
<dbReference type="CDD" id="cd01879">
    <property type="entry name" value="FeoB"/>
    <property type="match status" value="1"/>
</dbReference>
<keyword evidence="2 13" id="KW-0813">Transport</keyword>
<evidence type="ECO:0000256" key="7">
    <source>
        <dbReference type="ARBA" id="ARBA00022989"/>
    </source>
</evidence>
<dbReference type="InterPro" id="IPR006073">
    <property type="entry name" value="GTP-bd"/>
</dbReference>
<keyword evidence="8 13" id="KW-0408">Iron</keyword>
<dbReference type="Proteomes" id="UP000664369">
    <property type="component" value="Unassembled WGS sequence"/>
</dbReference>
<evidence type="ECO:0000256" key="4">
    <source>
        <dbReference type="ARBA" id="ARBA00022496"/>
    </source>
</evidence>
<keyword evidence="7 13" id="KW-1133">Transmembrane helix</keyword>
<evidence type="ECO:0000256" key="11">
    <source>
        <dbReference type="ARBA" id="ARBA00023136"/>
    </source>
</evidence>
<dbReference type="Pfam" id="PF02421">
    <property type="entry name" value="FeoB_N"/>
    <property type="match status" value="1"/>
</dbReference>
<feature type="transmembrane region" description="Helical" evidence="13">
    <location>
        <begin position="433"/>
        <end position="460"/>
    </location>
</feature>
<keyword evidence="10 13" id="KW-0342">GTP-binding</keyword>
<reference evidence="15 16" key="1">
    <citation type="submission" date="2021-03" db="EMBL/GenBank/DDBJ databases">
        <authorList>
            <person name="Kim M.K."/>
        </authorList>
    </citation>
    <scope>NUCLEOTIDE SEQUENCE [LARGE SCALE GENOMIC DNA]</scope>
    <source>
        <strain evidence="15 16">BT442</strain>
    </source>
</reference>
<gene>
    <name evidence="15" type="primary">feoB</name>
    <name evidence="15" type="ORF">J4E00_05945</name>
</gene>
<dbReference type="Gene3D" id="3.40.50.300">
    <property type="entry name" value="P-loop containing nucleotide triphosphate hydrolases"/>
    <property type="match status" value="1"/>
</dbReference>
<evidence type="ECO:0000256" key="9">
    <source>
        <dbReference type="ARBA" id="ARBA00023065"/>
    </source>
</evidence>
<dbReference type="PANTHER" id="PTHR43185:SF1">
    <property type="entry name" value="FE(2+) TRANSPORTER FEOB"/>
    <property type="match status" value="1"/>
</dbReference>
<comment type="caution">
    <text evidence="15">The sequence shown here is derived from an EMBL/GenBank/DDBJ whole genome shotgun (WGS) entry which is preliminary data.</text>
</comment>
<feature type="transmembrane region" description="Helical" evidence="13">
    <location>
        <begin position="472"/>
        <end position="493"/>
    </location>
</feature>
<keyword evidence="4 13" id="KW-0410">Iron transport</keyword>
<feature type="transmembrane region" description="Helical" evidence="13">
    <location>
        <begin position="300"/>
        <end position="321"/>
    </location>
</feature>
<evidence type="ECO:0000256" key="6">
    <source>
        <dbReference type="ARBA" id="ARBA00022741"/>
    </source>
</evidence>
<evidence type="ECO:0000256" key="13">
    <source>
        <dbReference type="RuleBase" id="RU362098"/>
    </source>
</evidence>
<sequence length="734" mass="81438">MAATMSKPADVADGQQAASTTVRPLRIALIGNPNSGKTSLFNQLTGLNQKVGNFPGVTVDRKTGVAQLTATQRAEIIDLPGTYSLYPKSLDEKVITDLLYDKGADNYPDFVVVTVDANNLRRSLLLFTQLGDLGLPAVLALNMMDVAERHGVNIDLPELERELGVPIIPMNARKGIGVAALKIVMAQRLDTPPVRFWEPDEQMLPLVRQIRYYFNLHNDYLALHYAQQFRQIGFLSADEKTHIQELTQKYAFDATAQQAAETIGRYARINEILLETVTVTRTEQHEPVSNRIDKVLTHRVGGYLIFLSILFLLFQAIFAWAQYPMDWIDQGISGLSAVIQENFHGPLIRLLTEGVLAGLGGVLIFIPQIALLFGFLAVLEETGYMARVTFLMDKLMRPFGLSGKSVVPLISGLACAVPAIMGARTIESWKDRMITIFVTPLMSCSARIPVYTVLVALVVPDEAAWGIFNLRGVALMSLYLLGLFSALGSAWVLKKVLKARERSYFIMEFPVYQWPRWKNVGLTIYQKVQAFVLQAGKVIVAISVLLWVLASYGPGQRQEAAVSQLIMRQNIGFNSPGGVAEFYKQHPDYKANLDRQVASARLENSYAGVFGHLIEPAIRPLGYDWKIGIALLTSFAAREVFVGTISTIYSVGQDADMGTLQQKLSAERDANGQPFFTPARAFSLLVFYVFAMQCMSTLAVTYRETKSIRWPLAQLIYMTGLAYAAAFMVYQALT</sequence>
<dbReference type="InterPro" id="IPR011640">
    <property type="entry name" value="Fe2_transport_prot_B_C"/>
</dbReference>
<evidence type="ECO:0000256" key="5">
    <source>
        <dbReference type="ARBA" id="ARBA00022692"/>
    </source>
</evidence>
<dbReference type="EMBL" id="JAGETZ010000002">
    <property type="protein sequence ID" value="MBO2008585.1"/>
    <property type="molecule type" value="Genomic_DNA"/>
</dbReference>
<dbReference type="PRINTS" id="PR00326">
    <property type="entry name" value="GTP1OBG"/>
</dbReference>
<keyword evidence="16" id="KW-1185">Reference proteome</keyword>
<name>A0ABS3QBE5_9BACT</name>
<evidence type="ECO:0000313" key="16">
    <source>
        <dbReference type="Proteomes" id="UP000664369"/>
    </source>
</evidence>
<keyword evidence="6" id="KW-0547">Nucleotide-binding</keyword>
<keyword evidence="3" id="KW-1003">Cell membrane</keyword>
<dbReference type="PANTHER" id="PTHR43185">
    <property type="entry name" value="FERROUS IRON TRANSPORT PROTEIN B"/>
    <property type="match status" value="1"/>
</dbReference>
<feature type="domain" description="FeoB-type G" evidence="14">
    <location>
        <begin position="24"/>
        <end position="191"/>
    </location>
</feature>
<comment type="function">
    <text evidence="13">Probable transporter of a GTP-driven Fe(2+) uptake system.</text>
</comment>